<dbReference type="Pfam" id="PF04883">
    <property type="entry name" value="HK97-gp10_like"/>
    <property type="match status" value="1"/>
</dbReference>
<accession>D3LC61</accession>
<comment type="caution">
    <text evidence="1">The sequence shown here is derived from an EMBL/GenBank/DDBJ whole genome shotgun (WGS) entry which is preliminary data.</text>
</comment>
<reference evidence="1 2" key="1">
    <citation type="journal article" date="2010" name="Appl. Microbiol. Biotechnol.">
        <title>Genotypic diversity in Oenococcus oeni by high-density microarray comparative genome hybridization and whole genome sequencing.</title>
        <authorList>
            <person name="Borneman A.R."/>
            <person name="Bartowsky E.J."/>
            <person name="McCarthy J."/>
            <person name="Chambers P.J."/>
        </authorList>
    </citation>
    <scope>NUCLEOTIDE SEQUENCE [LARGE SCALE GENOMIC DNA]</scope>
    <source>
        <strain evidence="1 2">AWRIB429</strain>
    </source>
</reference>
<gene>
    <name evidence="1" type="ORF">AWRIB429_1941</name>
</gene>
<dbReference type="InterPro" id="IPR010064">
    <property type="entry name" value="HK97-gp10_tail"/>
</dbReference>
<evidence type="ECO:0000313" key="2">
    <source>
        <dbReference type="Proteomes" id="UP000003075"/>
    </source>
</evidence>
<dbReference type="EMBL" id="ACSE01000033">
    <property type="protein sequence ID" value="EFD87508.1"/>
    <property type="molecule type" value="Genomic_DNA"/>
</dbReference>
<sequence>MVSIVDLGDWADNLEKAYKLSAAEQAKITKAGADVLKKNIAEYLRSHHYYNRKTGDDPHLADSVIDEATNISGETDGTSIVGFSNKKAYIARFLNDGTKFIKGDDYLDKVRNACLNEIFKAENAEYQKILKEKGVSGV</sequence>
<organism evidence="1 2">
    <name type="scientific">Oenococcus oeni AWRIB429</name>
    <dbReference type="NCBI Taxonomy" id="655225"/>
    <lineage>
        <taxon>Bacteria</taxon>
        <taxon>Bacillati</taxon>
        <taxon>Bacillota</taxon>
        <taxon>Bacilli</taxon>
        <taxon>Lactobacillales</taxon>
        <taxon>Lactobacillaceae</taxon>
        <taxon>Oenococcus</taxon>
    </lineage>
</organism>
<dbReference type="AlphaFoldDB" id="D3LC61"/>
<evidence type="ECO:0008006" key="3">
    <source>
        <dbReference type="Google" id="ProtNLM"/>
    </source>
</evidence>
<proteinExistence type="predicted"/>
<dbReference type="GeneID" id="75065317"/>
<dbReference type="RefSeq" id="WP_002819739.1">
    <property type="nucleotide sequence ID" value="NZ_ACSE01000033.1"/>
</dbReference>
<dbReference type="OrthoDB" id="2146187at2"/>
<dbReference type="Proteomes" id="UP000003075">
    <property type="component" value="Unassembled WGS sequence"/>
</dbReference>
<evidence type="ECO:0000313" key="1">
    <source>
        <dbReference type="EMBL" id="EFD87508.1"/>
    </source>
</evidence>
<name>D3LC61_OENOE</name>
<protein>
    <recommendedName>
        <fullName evidence="3">HK97 gp10 family phage protein</fullName>
    </recommendedName>
</protein>